<dbReference type="Proteomes" id="UP000494206">
    <property type="component" value="Unassembled WGS sequence"/>
</dbReference>
<evidence type="ECO:0000256" key="2">
    <source>
        <dbReference type="ARBA" id="ARBA00022454"/>
    </source>
</evidence>
<comment type="subcellular location">
    <subcellularLocation>
        <location evidence="1">Chromosome</location>
    </subcellularLocation>
</comment>
<dbReference type="OrthoDB" id="5846691at2759"/>
<evidence type="ECO:0000256" key="1">
    <source>
        <dbReference type="ARBA" id="ARBA00004286"/>
    </source>
</evidence>
<dbReference type="GO" id="GO:0046872">
    <property type="term" value="F:metal ion binding"/>
    <property type="evidence" value="ECO:0007669"/>
    <property type="project" value="UniProtKB-KW"/>
</dbReference>
<keyword evidence="7" id="KW-0862">Zinc</keyword>
<evidence type="ECO:0000256" key="7">
    <source>
        <dbReference type="ARBA" id="ARBA00022833"/>
    </source>
</evidence>
<evidence type="ECO:0000256" key="6">
    <source>
        <dbReference type="ARBA" id="ARBA00022723"/>
    </source>
</evidence>
<organism evidence="10 11">
    <name type="scientific">Caenorhabditis bovis</name>
    <dbReference type="NCBI Taxonomy" id="2654633"/>
    <lineage>
        <taxon>Eukaryota</taxon>
        <taxon>Metazoa</taxon>
        <taxon>Ecdysozoa</taxon>
        <taxon>Nematoda</taxon>
        <taxon>Chromadorea</taxon>
        <taxon>Rhabditida</taxon>
        <taxon>Rhabditina</taxon>
        <taxon>Rhabditomorpha</taxon>
        <taxon>Rhabditoidea</taxon>
        <taxon>Rhabditidae</taxon>
        <taxon>Peloderinae</taxon>
        <taxon>Caenorhabditis</taxon>
    </lineage>
</organism>
<feature type="domain" description="SET" evidence="8">
    <location>
        <begin position="363"/>
        <end position="484"/>
    </location>
</feature>
<name>A0A8S1EBC5_9PELO</name>
<proteinExistence type="predicted"/>
<keyword evidence="4" id="KW-0808">Transferase</keyword>
<dbReference type="InterPro" id="IPR003616">
    <property type="entry name" value="Post-SET_dom"/>
</dbReference>
<sequence>MPHNALLKILAQSTMESEIDVTTSLDWRSIDLSEQAKKLFLQKKIKRGNNSSAEEGNRPKRVAFTAPFVRYRDIEEIEYGEVGMIYNERNTEPLNNLAKSEDEYDYDSPDDENDLRSDLTLDKESRVQRRVVSCDEAIRGEKYGSLYITHDIPGIPNQKFNKNDLSTYGYDDRDWNVQAIYMTRIEKQRLVLYEGWAVDTASILSEKELKVTAKRRLAECNYRHKMYDLLKKKMNLTDAELPTAIRMSIEPLNKFWIYEDVTFFHNLKHQQKNWAPIYYVYTTHLEKCSFPSFEYVVDNYYKNVNIRMEDYHHINYVKKIYTWDEEMEKTIQILRKRLEARCPSLRCRCADFATKIFDKGVECGLTLRRLNYDKNGRLNLQDMNREGTSFALECGIQCGCPPDCPTKAMQDLESELATHSKKANLLPNIPERSVSRFVNHSCDPNAVFIEVAVPESDSDLIKPRVGIYAIKDISVGEEISTSYYSEDELENAQNGKKIKCNCNTSKCLGWLPNKY</sequence>
<keyword evidence="11" id="KW-1185">Reference proteome</keyword>
<evidence type="ECO:0000256" key="5">
    <source>
        <dbReference type="ARBA" id="ARBA00022691"/>
    </source>
</evidence>
<evidence type="ECO:0000259" key="8">
    <source>
        <dbReference type="PROSITE" id="PS50280"/>
    </source>
</evidence>
<dbReference type="SUPFAM" id="SSF82199">
    <property type="entry name" value="SET domain"/>
    <property type="match status" value="1"/>
</dbReference>
<dbReference type="Gene3D" id="2.170.270.10">
    <property type="entry name" value="SET domain"/>
    <property type="match status" value="1"/>
</dbReference>
<evidence type="ECO:0000313" key="11">
    <source>
        <dbReference type="Proteomes" id="UP000494206"/>
    </source>
</evidence>
<evidence type="ECO:0008006" key="12">
    <source>
        <dbReference type="Google" id="ProtNLM"/>
    </source>
</evidence>
<dbReference type="SMART" id="SM00317">
    <property type="entry name" value="SET"/>
    <property type="match status" value="1"/>
</dbReference>
<dbReference type="InterPro" id="IPR050973">
    <property type="entry name" value="H3K9_Histone-Lys_N-MTase"/>
</dbReference>
<dbReference type="InterPro" id="IPR046341">
    <property type="entry name" value="SET_dom_sf"/>
</dbReference>
<feature type="domain" description="Post-SET" evidence="9">
    <location>
        <begin position="496"/>
        <end position="512"/>
    </location>
</feature>
<evidence type="ECO:0000256" key="4">
    <source>
        <dbReference type="ARBA" id="ARBA00022679"/>
    </source>
</evidence>
<accession>A0A8S1EBC5</accession>
<dbReference type="PANTHER" id="PTHR46223">
    <property type="entry name" value="HISTONE-LYSINE N-METHYLTRANSFERASE SUV39H"/>
    <property type="match status" value="1"/>
</dbReference>
<dbReference type="PROSITE" id="PS50280">
    <property type="entry name" value="SET"/>
    <property type="match status" value="1"/>
</dbReference>
<dbReference type="PROSITE" id="PS50868">
    <property type="entry name" value="POST_SET"/>
    <property type="match status" value="1"/>
</dbReference>
<evidence type="ECO:0000259" key="9">
    <source>
        <dbReference type="PROSITE" id="PS50868"/>
    </source>
</evidence>
<evidence type="ECO:0000313" key="10">
    <source>
        <dbReference type="EMBL" id="CAB3396961.1"/>
    </source>
</evidence>
<dbReference type="EMBL" id="CADEPM010000001">
    <property type="protein sequence ID" value="CAB3396961.1"/>
    <property type="molecule type" value="Genomic_DNA"/>
</dbReference>
<dbReference type="AlphaFoldDB" id="A0A8S1EBC5"/>
<comment type="caution">
    <text evidence="10">The sequence shown here is derived from an EMBL/GenBank/DDBJ whole genome shotgun (WGS) entry which is preliminary data.</text>
</comment>
<keyword evidence="3" id="KW-0489">Methyltransferase</keyword>
<dbReference type="PANTHER" id="PTHR46223:SF3">
    <property type="entry name" value="HISTONE-LYSINE N-METHYLTRANSFERASE SET-23"/>
    <property type="match status" value="1"/>
</dbReference>
<dbReference type="GO" id="GO:0005694">
    <property type="term" value="C:chromosome"/>
    <property type="evidence" value="ECO:0007669"/>
    <property type="project" value="UniProtKB-SubCell"/>
</dbReference>
<protein>
    <recommendedName>
        <fullName evidence="12">SET domain-containing protein</fullName>
    </recommendedName>
</protein>
<keyword evidence="2" id="KW-0158">Chromosome</keyword>
<reference evidence="10 11" key="1">
    <citation type="submission" date="2020-04" db="EMBL/GenBank/DDBJ databases">
        <authorList>
            <person name="Laetsch R D."/>
            <person name="Stevens L."/>
            <person name="Kumar S."/>
            <person name="Blaxter L. M."/>
        </authorList>
    </citation>
    <scope>NUCLEOTIDE SEQUENCE [LARGE SCALE GENOMIC DNA]</scope>
</reference>
<dbReference type="Pfam" id="PF00856">
    <property type="entry name" value="SET"/>
    <property type="match status" value="1"/>
</dbReference>
<dbReference type="InterPro" id="IPR001214">
    <property type="entry name" value="SET_dom"/>
</dbReference>
<dbReference type="GO" id="GO:0032259">
    <property type="term" value="P:methylation"/>
    <property type="evidence" value="ECO:0007669"/>
    <property type="project" value="UniProtKB-KW"/>
</dbReference>
<evidence type="ECO:0000256" key="3">
    <source>
        <dbReference type="ARBA" id="ARBA00022603"/>
    </source>
</evidence>
<keyword evidence="6" id="KW-0479">Metal-binding</keyword>
<gene>
    <name evidence="10" type="ORF">CBOVIS_LOCUS443</name>
</gene>
<keyword evidence="5" id="KW-0949">S-adenosyl-L-methionine</keyword>
<dbReference type="GO" id="GO:0008168">
    <property type="term" value="F:methyltransferase activity"/>
    <property type="evidence" value="ECO:0007669"/>
    <property type="project" value="UniProtKB-KW"/>
</dbReference>